<organism evidence="1">
    <name type="scientific">marine sediment metagenome</name>
    <dbReference type="NCBI Taxonomy" id="412755"/>
    <lineage>
        <taxon>unclassified sequences</taxon>
        <taxon>metagenomes</taxon>
        <taxon>ecological metagenomes</taxon>
    </lineage>
</organism>
<dbReference type="EMBL" id="BARS01003682">
    <property type="protein sequence ID" value="GAF85257.1"/>
    <property type="molecule type" value="Genomic_DNA"/>
</dbReference>
<sequence length="179" mass="20669">MELSSPICGTISHGKYNQADEKNTTMITGRPLLEAIEFEKKQNWVGVMIAPSVIKAHRTLLEITNWVIHDPRELDKILKYAKYMCFIHSCNKIPFNNSPSYESLVIVPINSKHEQIRSISSSFSEYINELKYLRATAPSPYTQQKYDDSLDFLYDVSGDWMVTLRMEGFSPIHDISMWV</sequence>
<gene>
    <name evidence="1" type="ORF">S01H1_07136</name>
</gene>
<protein>
    <submittedName>
        <fullName evidence="1">Uncharacterized protein</fullName>
    </submittedName>
</protein>
<evidence type="ECO:0000313" key="1">
    <source>
        <dbReference type="EMBL" id="GAF85257.1"/>
    </source>
</evidence>
<reference evidence="1" key="1">
    <citation type="journal article" date="2014" name="Front. Microbiol.">
        <title>High frequency of phylogenetically diverse reductive dehalogenase-homologous genes in deep subseafloor sedimentary metagenomes.</title>
        <authorList>
            <person name="Kawai M."/>
            <person name="Futagami T."/>
            <person name="Toyoda A."/>
            <person name="Takaki Y."/>
            <person name="Nishi S."/>
            <person name="Hori S."/>
            <person name="Arai W."/>
            <person name="Tsubouchi T."/>
            <person name="Morono Y."/>
            <person name="Uchiyama I."/>
            <person name="Ito T."/>
            <person name="Fujiyama A."/>
            <person name="Inagaki F."/>
            <person name="Takami H."/>
        </authorList>
    </citation>
    <scope>NUCLEOTIDE SEQUENCE</scope>
    <source>
        <strain evidence="1">Expedition CK06-06</strain>
    </source>
</reference>
<dbReference type="AlphaFoldDB" id="X0TAN5"/>
<comment type="caution">
    <text evidence="1">The sequence shown here is derived from an EMBL/GenBank/DDBJ whole genome shotgun (WGS) entry which is preliminary data.</text>
</comment>
<proteinExistence type="predicted"/>
<name>X0TAN5_9ZZZZ</name>
<accession>X0TAN5</accession>